<organism evidence="1 2">
    <name type="scientific">Uabimicrobium amorphum</name>
    <dbReference type="NCBI Taxonomy" id="2596890"/>
    <lineage>
        <taxon>Bacteria</taxon>
        <taxon>Pseudomonadati</taxon>
        <taxon>Planctomycetota</taxon>
        <taxon>Candidatus Uabimicrobiia</taxon>
        <taxon>Candidatus Uabimicrobiales</taxon>
        <taxon>Candidatus Uabimicrobiaceae</taxon>
        <taxon>Candidatus Uabimicrobium</taxon>
    </lineage>
</organism>
<dbReference type="Proteomes" id="UP000326354">
    <property type="component" value="Chromosome"/>
</dbReference>
<evidence type="ECO:0000313" key="1">
    <source>
        <dbReference type="EMBL" id="BBM83596.1"/>
    </source>
</evidence>
<dbReference type="Pfam" id="PF04339">
    <property type="entry name" value="FemAB_like"/>
    <property type="match status" value="1"/>
</dbReference>
<proteinExistence type="predicted"/>
<evidence type="ECO:0008006" key="3">
    <source>
        <dbReference type="Google" id="ProtNLM"/>
    </source>
</evidence>
<dbReference type="AlphaFoldDB" id="A0A5S9ILE7"/>
<dbReference type="InterPro" id="IPR016181">
    <property type="entry name" value="Acyl_CoA_acyltransferase"/>
</dbReference>
<dbReference type="PANTHER" id="PTHR47017">
    <property type="entry name" value="ACYL-COA"/>
    <property type="match status" value="1"/>
</dbReference>
<reference evidence="1 2" key="1">
    <citation type="submission" date="2019-08" db="EMBL/GenBank/DDBJ databases">
        <title>Complete genome sequence of Candidatus Uab amorphum.</title>
        <authorList>
            <person name="Shiratori T."/>
            <person name="Suzuki S."/>
            <person name="Kakizawa Y."/>
            <person name="Ishida K."/>
        </authorList>
    </citation>
    <scope>NUCLEOTIDE SEQUENCE [LARGE SCALE GENOMIC DNA]</scope>
    <source>
        <strain evidence="1 2">SRT547</strain>
    </source>
</reference>
<keyword evidence="2" id="KW-1185">Reference proteome</keyword>
<dbReference type="KEGG" id="uam:UABAM_01949"/>
<protein>
    <recommendedName>
        <fullName evidence="3">GNAT family N-acetyltransferase</fullName>
    </recommendedName>
</protein>
<dbReference type="RefSeq" id="WP_151967790.1">
    <property type="nucleotide sequence ID" value="NZ_AP019860.1"/>
</dbReference>
<dbReference type="PANTHER" id="PTHR47017:SF1">
    <property type="entry name" value="ACYL-COA"/>
    <property type="match status" value="1"/>
</dbReference>
<dbReference type="OrthoDB" id="9776898at2"/>
<evidence type="ECO:0000313" key="2">
    <source>
        <dbReference type="Proteomes" id="UP000326354"/>
    </source>
</evidence>
<gene>
    <name evidence="1" type="ORF">UABAM_01949</name>
</gene>
<dbReference type="EMBL" id="AP019860">
    <property type="protein sequence ID" value="BBM83596.1"/>
    <property type="molecule type" value="Genomic_DNA"/>
</dbReference>
<dbReference type="Gene3D" id="3.40.630.30">
    <property type="match status" value="1"/>
</dbReference>
<sequence>MVKVKARVIDSITLAQKNEWNALVEASNPFTRYEFLQALETSGSVGGKSGWIPHYIIAKRGSKLVGAIPLYLKFNSLGEYIFDWQWAGLYEQLNMNYFPKFVIAIPFTPATGKRILVHNDEPFEEIAQAMLDLLMREAKRKASSIHWLFITAAESDFLEKHDYIPRLTYQYHWQNNHYESFSHFLQQLKAKKRNQIKRERRVANHVEIEALSGKDLLPIHWDHMYIFYLSTIGKKWAYPYLTRAFFEDIATNFRDNVVLFMAKKEEEYVAGALNFRAGEHMYGRYWGCTEKFYDLHFELCYYQSIEYCINNNIRLYEAGAQGQHKIPRGFLPNYTHSAHWIKEPAFSQVIETIVSEGNRHAQDDIDELNQLSPFRCEN</sequence>
<dbReference type="SUPFAM" id="SSF55729">
    <property type="entry name" value="Acyl-CoA N-acyltransferases (Nat)"/>
    <property type="match status" value="1"/>
</dbReference>
<accession>A0A5S9ILE7</accession>
<name>A0A5S9ILE7_UABAM</name>
<dbReference type="InterPro" id="IPR007434">
    <property type="entry name" value="FemAB-like"/>
</dbReference>